<dbReference type="EMBL" id="JANPWB010000007">
    <property type="protein sequence ID" value="KAJ1171910.1"/>
    <property type="molecule type" value="Genomic_DNA"/>
</dbReference>
<keyword evidence="5" id="KW-0963">Cytoplasm</keyword>
<keyword evidence="6" id="KW-0677">Repeat</keyword>
<protein>
    <recommendedName>
        <fullName evidence="3">Tudor domain-containing protein 5</fullName>
    </recommendedName>
</protein>
<evidence type="ECO:0000256" key="2">
    <source>
        <dbReference type="ARBA" id="ARBA00010384"/>
    </source>
</evidence>
<dbReference type="PROSITE" id="PS50304">
    <property type="entry name" value="TUDOR"/>
    <property type="match status" value="1"/>
</dbReference>
<comment type="caution">
    <text evidence="12">The sequence shown here is derived from an EMBL/GenBank/DDBJ whole genome shotgun (WGS) entry which is preliminary data.</text>
</comment>
<dbReference type="Gene3D" id="3.30.420.610">
    <property type="entry name" value="LOTUS domain-like"/>
    <property type="match status" value="3"/>
</dbReference>
<dbReference type="CDD" id="cd20419">
    <property type="entry name" value="Tudor_TDRD5"/>
    <property type="match status" value="1"/>
</dbReference>
<feature type="region of interest" description="Disordered" evidence="9">
    <location>
        <begin position="1272"/>
        <end position="1329"/>
    </location>
</feature>
<comment type="similarity">
    <text evidence="2">Belongs to the TDRD5 family.</text>
</comment>
<evidence type="ECO:0000256" key="5">
    <source>
        <dbReference type="ARBA" id="ARBA00022490"/>
    </source>
</evidence>
<dbReference type="Gene3D" id="2.40.50.90">
    <property type="match status" value="1"/>
</dbReference>
<organism evidence="12 13">
    <name type="scientific">Pleurodeles waltl</name>
    <name type="common">Iberian ribbed newt</name>
    <dbReference type="NCBI Taxonomy" id="8319"/>
    <lineage>
        <taxon>Eukaryota</taxon>
        <taxon>Metazoa</taxon>
        <taxon>Chordata</taxon>
        <taxon>Craniata</taxon>
        <taxon>Vertebrata</taxon>
        <taxon>Euteleostomi</taxon>
        <taxon>Amphibia</taxon>
        <taxon>Batrachia</taxon>
        <taxon>Caudata</taxon>
        <taxon>Salamandroidea</taxon>
        <taxon>Salamandridae</taxon>
        <taxon>Pleurodelinae</taxon>
        <taxon>Pleurodeles</taxon>
    </lineage>
</organism>
<feature type="compositionally biased region" description="Low complexity" evidence="9">
    <location>
        <begin position="1310"/>
        <end position="1326"/>
    </location>
</feature>
<evidence type="ECO:0000313" key="13">
    <source>
        <dbReference type="Proteomes" id="UP001066276"/>
    </source>
</evidence>
<feature type="compositionally biased region" description="Polar residues" evidence="9">
    <location>
        <begin position="1131"/>
        <end position="1150"/>
    </location>
</feature>
<feature type="domain" description="Tudor" evidence="10">
    <location>
        <begin position="784"/>
        <end position="843"/>
    </location>
</feature>
<feature type="domain" description="HTH OST-type" evidence="11">
    <location>
        <begin position="561"/>
        <end position="635"/>
    </location>
</feature>
<evidence type="ECO:0000256" key="3">
    <source>
        <dbReference type="ARBA" id="ARBA00013420"/>
    </source>
</evidence>
<dbReference type="GO" id="GO:0005737">
    <property type="term" value="C:cytoplasm"/>
    <property type="evidence" value="ECO:0007669"/>
    <property type="project" value="UniProtKB-SubCell"/>
</dbReference>
<dbReference type="GO" id="GO:0007283">
    <property type="term" value="P:spermatogenesis"/>
    <property type="evidence" value="ECO:0007669"/>
    <property type="project" value="UniProtKB-KW"/>
</dbReference>
<dbReference type="PANTHER" id="PTHR22948:SF19">
    <property type="entry name" value="TUDOR DOMAIN-CONTAINING PROTEIN 5"/>
    <property type="match status" value="1"/>
</dbReference>
<evidence type="ECO:0000256" key="8">
    <source>
        <dbReference type="ARBA" id="ARBA00022871"/>
    </source>
</evidence>
<keyword evidence="7" id="KW-0221">Differentiation</keyword>
<evidence type="ECO:0000256" key="1">
    <source>
        <dbReference type="ARBA" id="ARBA00004496"/>
    </source>
</evidence>
<dbReference type="InterPro" id="IPR002999">
    <property type="entry name" value="Tudor"/>
</dbReference>
<dbReference type="Gene3D" id="2.30.30.140">
    <property type="match status" value="1"/>
</dbReference>
<gene>
    <name evidence="12" type="ORF">NDU88_003767</name>
</gene>
<evidence type="ECO:0000259" key="10">
    <source>
        <dbReference type="PROSITE" id="PS50304"/>
    </source>
</evidence>
<feature type="region of interest" description="Disordered" evidence="9">
    <location>
        <begin position="275"/>
        <end position="295"/>
    </location>
</feature>
<evidence type="ECO:0000256" key="7">
    <source>
        <dbReference type="ARBA" id="ARBA00022782"/>
    </source>
</evidence>
<dbReference type="InterPro" id="IPR035437">
    <property type="entry name" value="SNase_OB-fold_sf"/>
</dbReference>
<feature type="domain" description="HTH OST-type" evidence="11">
    <location>
        <begin position="124"/>
        <end position="199"/>
    </location>
</feature>
<comment type="subcellular location">
    <subcellularLocation>
        <location evidence="1">Cytoplasm</location>
    </subcellularLocation>
</comment>
<proteinExistence type="inferred from homology"/>
<feature type="compositionally biased region" description="Polar residues" evidence="9">
    <location>
        <begin position="1001"/>
        <end position="1011"/>
    </location>
</feature>
<dbReference type="Pfam" id="PF00567">
    <property type="entry name" value="TUDOR"/>
    <property type="match status" value="1"/>
</dbReference>
<dbReference type="SUPFAM" id="SSF63748">
    <property type="entry name" value="Tudor/PWWP/MBT"/>
    <property type="match status" value="1"/>
</dbReference>
<feature type="region of interest" description="Disordered" evidence="9">
    <location>
        <begin position="1096"/>
        <end position="1150"/>
    </location>
</feature>
<dbReference type="Proteomes" id="UP001066276">
    <property type="component" value="Chromosome 4_1"/>
</dbReference>
<evidence type="ECO:0000256" key="6">
    <source>
        <dbReference type="ARBA" id="ARBA00022737"/>
    </source>
</evidence>
<feature type="region of interest" description="Disordered" evidence="9">
    <location>
        <begin position="948"/>
        <end position="1044"/>
    </location>
</feature>
<feature type="compositionally biased region" description="Polar residues" evidence="9">
    <location>
        <begin position="1035"/>
        <end position="1044"/>
    </location>
</feature>
<evidence type="ECO:0000256" key="4">
    <source>
        <dbReference type="ARBA" id="ARBA00022473"/>
    </source>
</evidence>
<feature type="compositionally biased region" description="Basic and acidic residues" evidence="9">
    <location>
        <begin position="1295"/>
        <end position="1309"/>
    </location>
</feature>
<evidence type="ECO:0000256" key="9">
    <source>
        <dbReference type="SAM" id="MobiDB-lite"/>
    </source>
</evidence>
<feature type="domain" description="HTH OST-type" evidence="11">
    <location>
        <begin position="7"/>
        <end position="80"/>
    </location>
</feature>
<dbReference type="PANTHER" id="PTHR22948">
    <property type="entry name" value="TUDOR DOMAIN CONTAINING PROTEIN"/>
    <property type="match status" value="1"/>
</dbReference>
<evidence type="ECO:0000313" key="12">
    <source>
        <dbReference type="EMBL" id="KAJ1171910.1"/>
    </source>
</evidence>
<sequence>MSDQELIIADLKKQVRSLLIPAKDGLTPQQLERDYMEIVGSRLPPRGLGYRSTMDMVLDMPDVVKICPTGDGSVILKGIPNDSTMKIASLVARQKTSSKTRSAHYRSQSARFTSYSRLPRRSRTAPILPAIVKSELKDLLSFSPVLVSKFEQAYRQRFGRDFQYLCYGFYSMFEVLQAASDIVSVQQTRAGSLLVLKNNPRAMESSGKMTKPVQYWQPFSLLPVKQTAVQNVPVKPGTARNLQKSNVPSGTQGRLMSQYVQENTLSIGTYENEETRVRSSSDTQKPLMTPKSQKTVLPTDTQKEIVTLYPQDKGSPGSPFMQEMTSPSGARKHEIVCVQIQTSLDAKKTVVISNPQSVLLPQDVQTQVMTVSSQEQRTPPTSQEGSVSYIQGQMSPIENRKSVCVPSLQGQTVAQEIKKQELAQYEQAGVFTDGIDQERFTTLQQVEVSLPVTTKYEVAHHPSGGRPTSDIQVKETVTLETSAGTLKLEDVTYLHGHSSPQRILNQESSPNCNEQMSPASIEMGMFDALATGTTEYFVWKLQQLEEEAKVSLAQKGPGGTIDSELKEKIRFVAAQHDDGLLVNKLPLEFQAIFEEEIPLKQLGFVNLLELVLSLGDILYLESKDGDQDLRIFDAKKWKKINDQKLIMNDVQKKDRQLEILPPDIDFSCWDSPLQEYENAVPKSLGIITHDSKLWKIQEKLLIPDPTILDVPPDAVRNQSLHSLPTLQMGTLLAAYVESIISPNEFYVRCYSEDTSEVLENMMIEMRRCYSTENVSERYLIPPDWIRPGFVCCVRVHGDVWWYRVIVYRVTSKEKVEVFYPDFGHLATVNRVWLRLLKCCYLKLAAQAIPSALAWVKPLEAFWTAAAIKRFKYLCDPRPLVAIVHEYLDGVLHVFLCDTTSDEDLYLHNVLREEGHAIVLRENLPSKGFRALNPAKLYLTPASKQSADEAIVSNSSQALQSQVTDPTQHLQESQKQPQGSPRYCHASSSGHPSRPHQEEKNITNQTHGSQDQAGLPTKHPQDSDLQQGSHVKHIHGSQQQASSSATHLPDLHLQNVSSAQQPHDSQLQACFPERHSQGSQWHDCSPARHLQETYQQDICPSSPPDVSHHHDNSPSEHSQYLHFQDSAPVRHPQSSHFDTPAKESQVSKHQNNHTIEEASMSLDSTGRKCYIQQAEEDHELELPYLEPVPASIDIWDENWPLSIDSKISKSDNKFSNTSKPGHLSTTYAAAKHEQNKTLPQEESDFFGESLESVTLPKSLEEFYISLIKSKTPDECTSLDPDPAPSAFKQPEATETAEVKETSEGPTHRTETPAPENAEPAETTEAPASLTEVPSTIKTLAIFSSHEKDHYQDGDAKHISPILSAGSAVSHRIHVPRITTTALGAAARMATSGAMLHWFPGVGGIVKDLYQSRRSEE</sequence>
<feature type="compositionally biased region" description="Polar residues" evidence="9">
    <location>
        <begin position="280"/>
        <end position="295"/>
    </location>
</feature>
<feature type="compositionally biased region" description="Polar residues" evidence="9">
    <location>
        <begin position="951"/>
        <end position="978"/>
    </location>
</feature>
<feature type="region of interest" description="Disordered" evidence="9">
    <location>
        <begin position="309"/>
        <end position="328"/>
    </location>
</feature>
<dbReference type="InterPro" id="IPR025605">
    <property type="entry name" value="OST-HTH/LOTUS_dom"/>
</dbReference>
<dbReference type="InterPro" id="IPR037982">
    <property type="entry name" value="TDRD5_LOTUS_2"/>
</dbReference>
<keyword evidence="4" id="KW-0217">Developmental protein</keyword>
<dbReference type="InterPro" id="IPR041966">
    <property type="entry name" value="LOTUS-like"/>
</dbReference>
<dbReference type="Pfam" id="PF12872">
    <property type="entry name" value="OST-HTH"/>
    <property type="match status" value="3"/>
</dbReference>
<dbReference type="InterPro" id="IPR050621">
    <property type="entry name" value="Tudor_domain_containing"/>
</dbReference>
<accession>A0AAV7T5L6</accession>
<dbReference type="GO" id="GO:0007281">
    <property type="term" value="P:germ cell development"/>
    <property type="evidence" value="ECO:0007669"/>
    <property type="project" value="InterPro"/>
</dbReference>
<dbReference type="PROSITE" id="PS51644">
    <property type="entry name" value="HTH_OST"/>
    <property type="match status" value="3"/>
</dbReference>
<dbReference type="CDD" id="cd09975">
    <property type="entry name" value="LOTUS_2_TDRD5"/>
    <property type="match status" value="1"/>
</dbReference>
<name>A0AAV7T5L6_PLEWA</name>
<reference evidence="12" key="1">
    <citation type="journal article" date="2022" name="bioRxiv">
        <title>Sequencing and chromosome-scale assembly of the giantPleurodeles waltlgenome.</title>
        <authorList>
            <person name="Brown T."/>
            <person name="Elewa A."/>
            <person name="Iarovenko S."/>
            <person name="Subramanian E."/>
            <person name="Araus A.J."/>
            <person name="Petzold A."/>
            <person name="Susuki M."/>
            <person name="Suzuki K.-i.T."/>
            <person name="Hayashi T."/>
            <person name="Toyoda A."/>
            <person name="Oliveira C."/>
            <person name="Osipova E."/>
            <person name="Leigh N.D."/>
            <person name="Simon A."/>
            <person name="Yun M.H."/>
        </authorList>
    </citation>
    <scope>NUCLEOTIDE SEQUENCE</scope>
    <source>
        <strain evidence="12">20211129_DDA</strain>
        <tissue evidence="12">Liver</tissue>
    </source>
</reference>
<evidence type="ECO:0000259" key="11">
    <source>
        <dbReference type="PROSITE" id="PS51644"/>
    </source>
</evidence>
<keyword evidence="8" id="KW-0744">Spermatogenesis</keyword>
<keyword evidence="13" id="KW-1185">Reference proteome</keyword>